<evidence type="ECO:0000256" key="1">
    <source>
        <dbReference type="SAM" id="MobiDB-lite"/>
    </source>
</evidence>
<keyword evidence="3" id="KW-1185">Reference proteome</keyword>
<name>A0AAV2DA93_9ROSI</name>
<proteinExistence type="predicted"/>
<evidence type="ECO:0000313" key="2">
    <source>
        <dbReference type="EMBL" id="CAL1370818.1"/>
    </source>
</evidence>
<dbReference type="EMBL" id="OZ034815">
    <property type="protein sequence ID" value="CAL1370818.1"/>
    <property type="molecule type" value="Genomic_DNA"/>
</dbReference>
<organism evidence="2 3">
    <name type="scientific">Linum trigynum</name>
    <dbReference type="NCBI Taxonomy" id="586398"/>
    <lineage>
        <taxon>Eukaryota</taxon>
        <taxon>Viridiplantae</taxon>
        <taxon>Streptophyta</taxon>
        <taxon>Embryophyta</taxon>
        <taxon>Tracheophyta</taxon>
        <taxon>Spermatophyta</taxon>
        <taxon>Magnoliopsida</taxon>
        <taxon>eudicotyledons</taxon>
        <taxon>Gunneridae</taxon>
        <taxon>Pentapetalae</taxon>
        <taxon>rosids</taxon>
        <taxon>fabids</taxon>
        <taxon>Malpighiales</taxon>
        <taxon>Linaceae</taxon>
        <taxon>Linum</taxon>
    </lineage>
</organism>
<sequence length="130" mass="13813">MGFGGEIVFLFCGMSFCSMGFKESSFGGGGWLRRRCDPLCFAVAGTIRVAVEKSKGMDKSRSFAIMAASEEIVGVGDLDSSAAGDSVTSSLDPRKTSPVARSGWSTSTDRRPSSALDHHRHRSSPSPMGR</sequence>
<feature type="region of interest" description="Disordered" evidence="1">
    <location>
        <begin position="78"/>
        <end position="130"/>
    </location>
</feature>
<accession>A0AAV2DA93</accession>
<dbReference type="AlphaFoldDB" id="A0AAV2DA93"/>
<evidence type="ECO:0000313" key="3">
    <source>
        <dbReference type="Proteomes" id="UP001497516"/>
    </source>
</evidence>
<gene>
    <name evidence="2" type="ORF">LTRI10_LOCUS12917</name>
</gene>
<protein>
    <submittedName>
        <fullName evidence="2">Uncharacterized protein</fullName>
    </submittedName>
</protein>
<reference evidence="2 3" key="1">
    <citation type="submission" date="2024-04" db="EMBL/GenBank/DDBJ databases">
        <authorList>
            <person name="Fracassetti M."/>
        </authorList>
    </citation>
    <scope>NUCLEOTIDE SEQUENCE [LARGE SCALE GENOMIC DNA]</scope>
</reference>
<dbReference type="Proteomes" id="UP001497516">
    <property type="component" value="Chromosome 2"/>
</dbReference>